<dbReference type="AlphaFoldDB" id="A0A8I1HWW2"/>
<proteinExistence type="predicted"/>
<sequence length="381" mass="42271">MPEVVQTLDEATNSLVNPSGLNLTDPDDSRAYADQVWQAGVLLNVAIDEPQHLTSEGVKSIEPCDVFPVAQRALEEVLLQLPLVNDPVGSVVWCAGRLAQELPPAAQLAQVDGLRLAEWLLGVLESPYAEQVDIDPVQYAEALGPEGLKELRERAQGEYVGRRLAVLSGSVEEVFRTHTDGYEQLISGLSEIGRFDLAYAYSEDAMRILPAEETFNIAGGWAAITDVHFPHRSPYVNERVFDAFPWLSTAEGLFAAVGDSAVEHIEARLRDKPWDLAMFQYQCLRDPQRAWATASDAGLQRNVAELLLPHLPDQTVPVLMQLIEDKLETQDVYGRDQAYELLGKVQKAAEPALFEDFLDRLQRKFADCPEIRNQLADAAQP</sequence>
<keyword evidence="2" id="KW-1185">Reference proteome</keyword>
<dbReference type="EMBL" id="JAEHFL010000036">
    <property type="protein sequence ID" value="MBK3429160.1"/>
    <property type="molecule type" value="Genomic_DNA"/>
</dbReference>
<comment type="caution">
    <text evidence="1">The sequence shown here is derived from an EMBL/GenBank/DDBJ whole genome shotgun (WGS) entry which is preliminary data.</text>
</comment>
<accession>A0A8I1HWW2</accession>
<evidence type="ECO:0000313" key="2">
    <source>
        <dbReference type="Proteomes" id="UP000603369"/>
    </source>
</evidence>
<name>A0A8I1HWW2_9CORY</name>
<protein>
    <submittedName>
        <fullName evidence="1">Uncharacterized protein</fullName>
    </submittedName>
</protein>
<gene>
    <name evidence="1" type="ORF">JDP02_11725</name>
</gene>
<organism evidence="1 2">
    <name type="scientific">Corynebacterium tuberculostearicum</name>
    <dbReference type="NCBI Taxonomy" id="38304"/>
    <lineage>
        <taxon>Bacteria</taxon>
        <taxon>Bacillati</taxon>
        <taxon>Actinomycetota</taxon>
        <taxon>Actinomycetes</taxon>
        <taxon>Mycobacteriales</taxon>
        <taxon>Corynebacteriaceae</taxon>
        <taxon>Corynebacterium</taxon>
    </lineage>
</organism>
<evidence type="ECO:0000313" key="1">
    <source>
        <dbReference type="EMBL" id="MBK3429160.1"/>
    </source>
</evidence>
<dbReference type="Proteomes" id="UP000603369">
    <property type="component" value="Unassembled WGS sequence"/>
</dbReference>
<reference evidence="1 2" key="1">
    <citation type="submission" date="2020-12" db="EMBL/GenBank/DDBJ databases">
        <title>Draft genome sequence of the commensal strain Corynebacterium tuberculostearicum MFP09/CIP 102622 isolated from human skin.</title>
        <authorList>
            <person name="Boukerb A.M."/>
            <person name="Janvier X."/>
            <person name="Feuilloley M.G.J."/>
            <person name="Groboillot A."/>
        </authorList>
    </citation>
    <scope>NUCLEOTIDE SEQUENCE [LARGE SCALE GENOMIC DNA]</scope>
    <source>
        <strain evidence="1 2">CIP 102622</strain>
    </source>
</reference>